<protein>
    <recommendedName>
        <fullName evidence="2 5">DNA mismatch repair protein MutL</fullName>
    </recommendedName>
</protein>
<dbReference type="Gene3D" id="3.30.1540.20">
    <property type="entry name" value="MutL, C-terminal domain, dimerisation subdomain"/>
    <property type="match status" value="1"/>
</dbReference>
<dbReference type="GO" id="GO:0006298">
    <property type="term" value="P:mismatch repair"/>
    <property type="evidence" value="ECO:0007669"/>
    <property type="project" value="UniProtKB-UniRule"/>
</dbReference>
<dbReference type="InterPro" id="IPR038973">
    <property type="entry name" value="MutL/Mlh/Pms-like"/>
</dbReference>
<dbReference type="Pfam" id="PF13589">
    <property type="entry name" value="HATPase_c_3"/>
    <property type="match status" value="1"/>
</dbReference>
<dbReference type="Proteomes" id="UP000182108">
    <property type="component" value="Unassembled WGS sequence"/>
</dbReference>
<dbReference type="OrthoDB" id="5287384at2"/>
<dbReference type="NCBIfam" id="NF000949">
    <property type="entry name" value="PRK00095.1-2"/>
    <property type="match status" value="1"/>
</dbReference>
<dbReference type="CDD" id="cd16926">
    <property type="entry name" value="HATPase_MutL-MLH-PMS-like"/>
    <property type="match status" value="1"/>
</dbReference>
<keyword evidence="10" id="KW-1185">Reference proteome</keyword>
<evidence type="ECO:0000256" key="6">
    <source>
        <dbReference type="SAM" id="MobiDB-lite"/>
    </source>
</evidence>
<dbReference type="Gene3D" id="3.30.565.10">
    <property type="entry name" value="Histidine kinase-like ATPase, C-terminal domain"/>
    <property type="match status" value="1"/>
</dbReference>
<organism evidence="9 10">
    <name type="scientific">Tepidiphilus thermophilus</name>
    <dbReference type="NCBI Taxonomy" id="876478"/>
    <lineage>
        <taxon>Bacteria</taxon>
        <taxon>Pseudomonadati</taxon>
        <taxon>Pseudomonadota</taxon>
        <taxon>Hydrogenophilia</taxon>
        <taxon>Hydrogenophilales</taxon>
        <taxon>Hydrogenophilaceae</taxon>
        <taxon>Tepidiphilus</taxon>
    </lineage>
</organism>
<dbReference type="HAMAP" id="MF_00149">
    <property type="entry name" value="DNA_mis_repair"/>
    <property type="match status" value="1"/>
</dbReference>
<feature type="region of interest" description="Disordered" evidence="6">
    <location>
        <begin position="406"/>
        <end position="436"/>
    </location>
</feature>
<evidence type="ECO:0000259" key="7">
    <source>
        <dbReference type="SMART" id="SM00853"/>
    </source>
</evidence>
<gene>
    <name evidence="5" type="primary">mutL</name>
    <name evidence="9" type="ORF">Ga0061068_101331</name>
</gene>
<dbReference type="InterPro" id="IPR002099">
    <property type="entry name" value="MutL/Mlh/PMS"/>
</dbReference>
<dbReference type="GO" id="GO:0140664">
    <property type="term" value="F:ATP-dependent DNA damage sensor activity"/>
    <property type="evidence" value="ECO:0007669"/>
    <property type="project" value="InterPro"/>
</dbReference>
<dbReference type="InterPro" id="IPR014762">
    <property type="entry name" value="DNA_mismatch_repair_CS"/>
</dbReference>
<accession>A0A0K6IQI4</accession>
<dbReference type="InterPro" id="IPR042121">
    <property type="entry name" value="MutL_C_regsub"/>
</dbReference>
<dbReference type="Gene3D" id="3.30.230.10">
    <property type="match status" value="1"/>
</dbReference>
<dbReference type="EMBL" id="CYHH01000001">
    <property type="protein sequence ID" value="CUB05361.1"/>
    <property type="molecule type" value="Genomic_DNA"/>
</dbReference>
<dbReference type="PANTHER" id="PTHR10073:SF12">
    <property type="entry name" value="DNA MISMATCH REPAIR PROTEIN MLH1"/>
    <property type="match status" value="1"/>
</dbReference>
<comment type="similarity">
    <text evidence="1 5">Belongs to the DNA mismatch repair MutL/HexB family.</text>
</comment>
<dbReference type="PROSITE" id="PS00058">
    <property type="entry name" value="DNA_MISMATCH_REPAIR_1"/>
    <property type="match status" value="1"/>
</dbReference>
<dbReference type="GO" id="GO:0005524">
    <property type="term" value="F:ATP binding"/>
    <property type="evidence" value="ECO:0007669"/>
    <property type="project" value="InterPro"/>
</dbReference>
<evidence type="ECO:0000256" key="1">
    <source>
        <dbReference type="ARBA" id="ARBA00006082"/>
    </source>
</evidence>
<dbReference type="InterPro" id="IPR020568">
    <property type="entry name" value="Ribosomal_Su5_D2-typ_SF"/>
</dbReference>
<dbReference type="RefSeq" id="WP_055422692.1">
    <property type="nucleotide sequence ID" value="NZ_CYHH01000001.1"/>
</dbReference>
<dbReference type="GO" id="GO:0030983">
    <property type="term" value="F:mismatched DNA binding"/>
    <property type="evidence" value="ECO:0007669"/>
    <property type="project" value="InterPro"/>
</dbReference>
<name>A0A0K6IQI4_9PROT</name>
<dbReference type="SUPFAM" id="SSF55874">
    <property type="entry name" value="ATPase domain of HSP90 chaperone/DNA topoisomerase II/histidine kinase"/>
    <property type="match status" value="1"/>
</dbReference>
<dbReference type="SUPFAM" id="SSF118116">
    <property type="entry name" value="DNA mismatch repair protein MutL"/>
    <property type="match status" value="1"/>
</dbReference>
<dbReference type="Pfam" id="PF01119">
    <property type="entry name" value="DNA_mis_repair"/>
    <property type="match status" value="1"/>
</dbReference>
<dbReference type="AlphaFoldDB" id="A0A0K6IQI4"/>
<dbReference type="InterPro" id="IPR037198">
    <property type="entry name" value="MutL_C_sf"/>
</dbReference>
<feature type="compositionally biased region" description="Pro residues" evidence="6">
    <location>
        <begin position="367"/>
        <end position="378"/>
    </location>
</feature>
<feature type="compositionally biased region" description="Low complexity" evidence="6">
    <location>
        <begin position="348"/>
        <end position="366"/>
    </location>
</feature>
<evidence type="ECO:0000256" key="4">
    <source>
        <dbReference type="ARBA" id="ARBA00023204"/>
    </source>
</evidence>
<dbReference type="InterPro" id="IPR036890">
    <property type="entry name" value="HATPase_C_sf"/>
</dbReference>
<sequence>MPRIHLLPDALINQIAAGEVVERPASLVKELVENALDAGARAVAVTLEQGGVRRVRVQDDGHGIAREELALAVMRHATSKLHTAEDLERIATMGFRGEALAAIASVCRLTITSRAQGSEHAWRFDAVSGELAPAALESGTVIDCADLYYNTPARRKFLKSESTEYAHCEEALRRVALSRPEVAFALSHNARSVLHLKPGTPEERLAALLGETFIERSRAVEAEAGPARLFGRVIEPRHADQSRPPQYWFVNGRFVRDRMLTQALRQAYADVLHGSRQPAFALFLTIDPALVDVNVHPAKIEVRFRDSQAVFRFVLDAVRRALAPSRIALEALEETDRRGSPESLGTAPLPQQPSLPYSSRSGAPASRPAPYPASPPRAPAGSRLHDAAAETAYLAFARSALAPTREADGTSAVRPVAESTEKGSPEIPALPAATSTDDALAPPPLGYALAQLHGIYLLAQNAAGLVLVDIHAAHERILYEGLKEAWDRTPSVQRLLVPLVLAVDAREYAAWEEHRETLERLGFDVGALGPGQLAVRSAPSLLAQGALEPLVRALLHELSELPQSLAVESFRDKILATMACHGAVRAHRPLTLPEMNALLRAMERTERSDQCNHGRPTWVQLSLTELDRLFLRGR</sequence>
<dbReference type="GO" id="GO:0032300">
    <property type="term" value="C:mismatch repair complex"/>
    <property type="evidence" value="ECO:0007669"/>
    <property type="project" value="InterPro"/>
</dbReference>
<evidence type="ECO:0000259" key="8">
    <source>
        <dbReference type="SMART" id="SM01340"/>
    </source>
</evidence>
<keyword evidence="3 5" id="KW-0227">DNA damage</keyword>
<feature type="region of interest" description="Disordered" evidence="6">
    <location>
        <begin position="333"/>
        <end position="384"/>
    </location>
</feature>
<dbReference type="InterPro" id="IPR042120">
    <property type="entry name" value="MutL_C_dimsub"/>
</dbReference>
<dbReference type="InterPro" id="IPR014721">
    <property type="entry name" value="Ribsml_uS5_D2-typ_fold_subgr"/>
</dbReference>
<dbReference type="Pfam" id="PF08676">
    <property type="entry name" value="MutL_C"/>
    <property type="match status" value="1"/>
</dbReference>
<dbReference type="InterPro" id="IPR014790">
    <property type="entry name" value="MutL_C"/>
</dbReference>
<evidence type="ECO:0000313" key="9">
    <source>
        <dbReference type="EMBL" id="CUB05361.1"/>
    </source>
</evidence>
<dbReference type="SMART" id="SM01340">
    <property type="entry name" value="DNA_mis_repair"/>
    <property type="match status" value="1"/>
</dbReference>
<dbReference type="SUPFAM" id="SSF54211">
    <property type="entry name" value="Ribosomal protein S5 domain 2-like"/>
    <property type="match status" value="1"/>
</dbReference>
<reference evidence="10" key="1">
    <citation type="submission" date="2015-08" db="EMBL/GenBank/DDBJ databases">
        <authorList>
            <person name="Babu N.S."/>
            <person name="Beckwith C.J."/>
            <person name="Beseler K.G."/>
            <person name="Brison A."/>
            <person name="Carone J.V."/>
            <person name="Caskin T.P."/>
            <person name="Diamond M."/>
            <person name="Durham M.E."/>
            <person name="Foxe J.M."/>
            <person name="Go M."/>
            <person name="Henderson B.A."/>
            <person name="Jones I.B."/>
            <person name="McGettigan J.A."/>
            <person name="Micheletti S.J."/>
            <person name="Nasrallah M.E."/>
            <person name="Ortiz D."/>
            <person name="Piller C.R."/>
            <person name="Privatt S.R."/>
            <person name="Schneider S.L."/>
            <person name="Sharp S."/>
            <person name="Smith T.C."/>
            <person name="Stanton J.D."/>
            <person name="Ullery H.E."/>
            <person name="Wilson R.J."/>
            <person name="Serrano M.G."/>
            <person name="Buck G."/>
            <person name="Lee V."/>
            <person name="Wang Y."/>
            <person name="Carvalho R."/>
            <person name="Voegtly L."/>
            <person name="Shi R."/>
            <person name="Duckworth R."/>
            <person name="Johnson A."/>
            <person name="Loviza R."/>
            <person name="Walstead R."/>
            <person name="Shah Z."/>
            <person name="Kiflezghi M."/>
            <person name="Wade K."/>
            <person name="Ball S.L."/>
            <person name="Bradley K.W."/>
            <person name="Asai D.J."/>
            <person name="Bowman C.A."/>
            <person name="Russell D.A."/>
            <person name="Pope W.H."/>
            <person name="Jacobs-Sera D."/>
            <person name="Hendrix R.W."/>
            <person name="Hatfull G.F."/>
        </authorList>
    </citation>
    <scope>NUCLEOTIDE SEQUENCE [LARGE SCALE GENOMIC DNA]</scope>
    <source>
        <strain evidence="10">JCM 19170</strain>
    </source>
</reference>
<dbReference type="NCBIfam" id="TIGR00585">
    <property type="entry name" value="mutl"/>
    <property type="match status" value="1"/>
</dbReference>
<keyword evidence="4 5" id="KW-0234">DNA repair</keyword>
<dbReference type="InterPro" id="IPR020667">
    <property type="entry name" value="DNA_mismatch_repair_MutL"/>
</dbReference>
<feature type="domain" description="DNA mismatch repair protein S5" evidence="8">
    <location>
        <begin position="205"/>
        <end position="323"/>
    </location>
</feature>
<dbReference type="PANTHER" id="PTHR10073">
    <property type="entry name" value="DNA MISMATCH REPAIR PROTEIN MLH, PMS, MUTL"/>
    <property type="match status" value="1"/>
</dbReference>
<evidence type="ECO:0000256" key="5">
    <source>
        <dbReference type="HAMAP-Rule" id="MF_00149"/>
    </source>
</evidence>
<dbReference type="InterPro" id="IPR013507">
    <property type="entry name" value="DNA_mismatch_S5_2-like"/>
</dbReference>
<evidence type="ECO:0000313" key="10">
    <source>
        <dbReference type="Proteomes" id="UP000182108"/>
    </source>
</evidence>
<feature type="domain" description="MutL C-terminal dimerisation" evidence="7">
    <location>
        <begin position="448"/>
        <end position="590"/>
    </location>
</feature>
<evidence type="ECO:0000256" key="2">
    <source>
        <dbReference type="ARBA" id="ARBA00021975"/>
    </source>
</evidence>
<proteinExistence type="inferred from homology"/>
<dbReference type="CDD" id="cd03482">
    <property type="entry name" value="MutL_Trans_MutL"/>
    <property type="match status" value="1"/>
</dbReference>
<evidence type="ECO:0000256" key="3">
    <source>
        <dbReference type="ARBA" id="ARBA00022763"/>
    </source>
</evidence>
<dbReference type="Gene3D" id="3.30.1370.100">
    <property type="entry name" value="MutL, C-terminal domain, regulatory subdomain"/>
    <property type="match status" value="1"/>
</dbReference>
<dbReference type="SMART" id="SM00853">
    <property type="entry name" value="MutL_C"/>
    <property type="match status" value="1"/>
</dbReference>
<comment type="function">
    <text evidence="5">This protein is involved in the repair of mismatches in DNA. It is required for dam-dependent methyl-directed DNA mismatch repair. May act as a 'molecular matchmaker', a protein that promotes the formation of a stable complex between two or more DNA-binding proteins in an ATP-dependent manner without itself being part of a final effector complex.</text>
</comment>
<dbReference type="GO" id="GO:0016887">
    <property type="term" value="F:ATP hydrolysis activity"/>
    <property type="evidence" value="ECO:0007669"/>
    <property type="project" value="InterPro"/>
</dbReference>
<dbReference type="FunFam" id="3.30.565.10:FF:000003">
    <property type="entry name" value="DNA mismatch repair endonuclease MutL"/>
    <property type="match status" value="1"/>
</dbReference>